<keyword evidence="2" id="KW-1185">Reference proteome</keyword>
<keyword evidence="1" id="KW-0614">Plasmid</keyword>
<evidence type="ECO:0000313" key="2">
    <source>
        <dbReference type="Proteomes" id="UP001234585"/>
    </source>
</evidence>
<reference evidence="1 2" key="1">
    <citation type="submission" date="2023-08" db="EMBL/GenBank/DDBJ databases">
        <title>Pathogen: clinical or host-associated sample.</title>
        <authorList>
            <person name="Hergert J."/>
            <person name="Casey R."/>
            <person name="Wagner J."/>
            <person name="Young E.L."/>
            <person name="Oakeson K.F."/>
        </authorList>
    </citation>
    <scope>NUCLEOTIDE SEQUENCE [LARGE SCALE GENOMIC DNA]</scope>
    <source>
        <strain evidence="1 2">1760953</strain>
        <plasmid evidence="1 2">unnamed6</plasmid>
    </source>
</reference>
<name>A0AA50DF17_9HYPH</name>
<accession>A0AA50DF17</accession>
<dbReference type="RefSeq" id="WP_156334158.1">
    <property type="nucleotide sequence ID" value="NZ_CP132308.1"/>
</dbReference>
<sequence>MLVASPAAYGPNLLSRLLAARTLQQIDDCAKSAWILNGEGLVDDREMAYLAPVIEHQRRAIRAQPWRLGDPIGHLRPTTAKPVHRRPSIPADRRAASWVRRRSLAKNCIIPTCIAGRLTISKLAVLSVIARAVMDRGRSNMSLPEIAARAGVGCTTARYAIRDALRMGLISVSENRINGFWSRPNTIRIVCGRWLRWLKEHAGFSPRRKSDDGIAVDCVGTPLRNLIPTIEIISFSLRGAVHHRWGARANVPYWRGDTCLDRGVRALE</sequence>
<dbReference type="EMBL" id="CP132308">
    <property type="protein sequence ID" value="WLS01285.1"/>
    <property type="molecule type" value="Genomic_DNA"/>
</dbReference>
<gene>
    <name evidence="1" type="ORF">Q9313_27650</name>
</gene>
<protein>
    <submittedName>
        <fullName evidence="1">Uncharacterized protein</fullName>
    </submittedName>
</protein>
<proteinExistence type="predicted"/>
<dbReference type="AlphaFoldDB" id="A0AA50DF17"/>
<dbReference type="Proteomes" id="UP001234585">
    <property type="component" value="Plasmid unnamed6"/>
</dbReference>
<organism evidence="1 2">
    <name type="scientific">Shinella sumterensis</name>
    <dbReference type="NCBI Taxonomy" id="1967501"/>
    <lineage>
        <taxon>Bacteria</taxon>
        <taxon>Pseudomonadati</taxon>
        <taxon>Pseudomonadota</taxon>
        <taxon>Alphaproteobacteria</taxon>
        <taxon>Hyphomicrobiales</taxon>
        <taxon>Rhizobiaceae</taxon>
        <taxon>Shinella</taxon>
    </lineage>
</organism>
<evidence type="ECO:0000313" key="1">
    <source>
        <dbReference type="EMBL" id="WLS01285.1"/>
    </source>
</evidence>
<geneLocation type="plasmid" evidence="1 2">
    <name>unnamed6</name>
</geneLocation>